<proteinExistence type="predicted"/>
<sequence length="129" mass="15002">MVVCTTIRCIRIFNLSRYIMDNTIKLATLIKELESRTIRLVGDFVLTSESHSISDVPVINDLSLDYYMDSNVTMFKDIKISEYSDDVPEDRYIRIARDIFNIVDILDESRSVVIKIDDDLNIIEVKVNY</sequence>
<protein>
    <submittedName>
        <fullName evidence="1">Uncharacterized protein</fullName>
    </submittedName>
</protein>
<dbReference type="EMBL" id="BK016136">
    <property type="protein sequence ID" value="DAF97745.1"/>
    <property type="molecule type" value="Genomic_DNA"/>
</dbReference>
<accession>A0A8S5UTC2</accession>
<reference evidence="1" key="1">
    <citation type="journal article" date="2021" name="Proc. Natl. Acad. Sci. U.S.A.">
        <title>A Catalog of Tens of Thousands of Viruses from Human Metagenomes Reveals Hidden Associations with Chronic Diseases.</title>
        <authorList>
            <person name="Tisza M.J."/>
            <person name="Buck C.B."/>
        </authorList>
    </citation>
    <scope>NUCLEOTIDE SEQUENCE</scope>
    <source>
        <strain evidence="1">CtYA416</strain>
    </source>
</reference>
<organism evidence="1">
    <name type="scientific">Myoviridae sp. ctYA416</name>
    <dbReference type="NCBI Taxonomy" id="2825125"/>
    <lineage>
        <taxon>Viruses</taxon>
        <taxon>Duplodnaviria</taxon>
        <taxon>Heunggongvirae</taxon>
        <taxon>Uroviricota</taxon>
        <taxon>Caudoviricetes</taxon>
    </lineage>
</organism>
<evidence type="ECO:0000313" key="1">
    <source>
        <dbReference type="EMBL" id="DAF97745.1"/>
    </source>
</evidence>
<name>A0A8S5UTC2_9CAUD</name>